<dbReference type="Proteomes" id="UP000784294">
    <property type="component" value="Unassembled WGS sequence"/>
</dbReference>
<gene>
    <name evidence="1" type="ORF">PXEA_LOCUS27123</name>
</gene>
<dbReference type="AlphaFoldDB" id="A0A448XCL7"/>
<protein>
    <submittedName>
        <fullName evidence="1">Uncharacterized protein</fullName>
    </submittedName>
</protein>
<dbReference type="EMBL" id="CAAALY010246220">
    <property type="protein sequence ID" value="VEL33683.1"/>
    <property type="molecule type" value="Genomic_DNA"/>
</dbReference>
<accession>A0A448XCL7</accession>
<sequence length="89" mass="9960">MKLELNPPYTTLSDEADRPVQYHSKADPCIRKMGRTSGLIGLLYITISFGVSSKRVRQCVSYLSATFPFCLLDVMPLKIHHSKVSRASS</sequence>
<name>A0A448XCL7_9PLAT</name>
<reference evidence="1" key="1">
    <citation type="submission" date="2018-11" db="EMBL/GenBank/DDBJ databases">
        <authorList>
            <consortium name="Pathogen Informatics"/>
        </authorList>
    </citation>
    <scope>NUCLEOTIDE SEQUENCE</scope>
</reference>
<evidence type="ECO:0000313" key="1">
    <source>
        <dbReference type="EMBL" id="VEL33683.1"/>
    </source>
</evidence>
<keyword evidence="2" id="KW-1185">Reference proteome</keyword>
<comment type="caution">
    <text evidence="1">The sequence shown here is derived from an EMBL/GenBank/DDBJ whole genome shotgun (WGS) entry which is preliminary data.</text>
</comment>
<proteinExistence type="predicted"/>
<evidence type="ECO:0000313" key="2">
    <source>
        <dbReference type="Proteomes" id="UP000784294"/>
    </source>
</evidence>
<organism evidence="1 2">
    <name type="scientific">Protopolystoma xenopodis</name>
    <dbReference type="NCBI Taxonomy" id="117903"/>
    <lineage>
        <taxon>Eukaryota</taxon>
        <taxon>Metazoa</taxon>
        <taxon>Spiralia</taxon>
        <taxon>Lophotrochozoa</taxon>
        <taxon>Platyhelminthes</taxon>
        <taxon>Monogenea</taxon>
        <taxon>Polyopisthocotylea</taxon>
        <taxon>Polystomatidea</taxon>
        <taxon>Polystomatidae</taxon>
        <taxon>Protopolystoma</taxon>
    </lineage>
</organism>